<dbReference type="InterPro" id="IPR000175">
    <property type="entry name" value="Na/ntran_symport"/>
</dbReference>
<keyword evidence="2" id="KW-0813">Transport</keyword>
<dbReference type="CDD" id="cd10324">
    <property type="entry name" value="SLC6sbd"/>
    <property type="match status" value="1"/>
</dbReference>
<evidence type="ECO:0000256" key="6">
    <source>
        <dbReference type="SAM" id="Phobius"/>
    </source>
</evidence>
<dbReference type="EMBL" id="APJW01000002">
    <property type="protein sequence ID" value="EQM62603.1"/>
    <property type="molecule type" value="Genomic_DNA"/>
</dbReference>
<feature type="transmembrane region" description="Helical" evidence="6">
    <location>
        <begin position="168"/>
        <end position="187"/>
    </location>
</feature>
<evidence type="ECO:0000256" key="4">
    <source>
        <dbReference type="ARBA" id="ARBA00022989"/>
    </source>
</evidence>
<keyword evidence="4 6" id="KW-1133">Transmembrane helix</keyword>
<feature type="transmembrane region" description="Helical" evidence="6">
    <location>
        <begin position="313"/>
        <end position="337"/>
    </location>
</feature>
<reference evidence="7 8" key="1">
    <citation type="submission" date="2013-07" db="EMBL/GenBank/DDBJ databases">
        <title>Isolation of a new Chlamydia species from the feral Sacred Ibis (Threskiornis aethiopicus): Chlamydia ibidis.</title>
        <authorList>
            <person name="Vorimore F."/>
            <person name="Hsia R.-C."/>
            <person name="Huot-Creasy H."/>
            <person name="Bastian S."/>
            <person name="Deruyter L."/>
            <person name="Passet A."/>
            <person name="Sachse K."/>
            <person name="Bavoil P."/>
            <person name="Myers G."/>
            <person name="Laroucau K."/>
        </authorList>
    </citation>
    <scope>NUCLEOTIDE SEQUENCE [LARGE SCALE GENOMIC DNA]</scope>
    <source>
        <strain evidence="7 8">10-1398/6</strain>
    </source>
</reference>
<comment type="caution">
    <text evidence="7">The sequence shown here is derived from an EMBL/GenBank/DDBJ whole genome shotgun (WGS) entry which is preliminary data.</text>
</comment>
<feature type="transmembrane region" description="Helical" evidence="6">
    <location>
        <begin position="457"/>
        <end position="478"/>
    </location>
</feature>
<sequence length="491" mass="54789">MSNRSSHFSSRLGFILSMMGIAVGAGNIWRFPRIAAQNDGGTFIILWLVFLFSWSIPMIIVELCLGKLTKKSPIGTLIQTAGRKYAWLGAFITLVTTCILGYYSNIVGWGLGYFYYSISGKIYFGNNFSELWENHYTSWYPLIFHSISLFLAYFIIRKGIVKGIERCNKILIPAFFVCTFILLARAITLPDSLKGIKQLFFFNAHGLSNYKVWVEALTQNAWDTGAGWGLLLVYSGFTAKETGVVANGAMTAIANNLVSLIMGVIIFSTCASLDILGTSQLQDGVGASSIGIAFVYLPELFTKLPGPQYTPTLFSALFFLAFATAALSSMISMLFLLSQTLSELGLKKHHAEVLATLSAFLLGIPSSLSLSFFINQDTVWGVALIVNGLILIFAAKKYGLSLLKNKVIVAAHEKLYFESTFYRVIKYLLPFEGIALLMWFFYEGLFPENNVWWNPCSTYTLSSLLFQWMLGIIVLKALNDRIYKRFSRNNP</sequence>
<feature type="transmembrane region" description="Helical" evidence="6">
    <location>
        <begin position="257"/>
        <end position="277"/>
    </location>
</feature>
<gene>
    <name evidence="7" type="ORF">H359_0557</name>
</gene>
<feature type="transmembrane region" description="Helical" evidence="6">
    <location>
        <begin position="380"/>
        <end position="403"/>
    </location>
</feature>
<dbReference type="NCBIfam" id="NF037979">
    <property type="entry name" value="Na_transp"/>
    <property type="match status" value="1"/>
</dbReference>
<dbReference type="PROSITE" id="PS50267">
    <property type="entry name" value="NA_NEUROTRAN_SYMP_3"/>
    <property type="match status" value="1"/>
</dbReference>
<dbReference type="Proteomes" id="UP000016064">
    <property type="component" value="Unassembled WGS sequence"/>
</dbReference>
<feature type="transmembrane region" description="Helical" evidence="6">
    <location>
        <begin position="85"/>
        <end position="118"/>
    </location>
</feature>
<evidence type="ECO:0000256" key="5">
    <source>
        <dbReference type="ARBA" id="ARBA00023136"/>
    </source>
</evidence>
<feature type="transmembrane region" description="Helical" evidence="6">
    <location>
        <begin position="12"/>
        <end position="31"/>
    </location>
</feature>
<keyword evidence="8" id="KW-1185">Reference proteome</keyword>
<keyword evidence="3 6" id="KW-0812">Transmembrane</keyword>
<evidence type="ECO:0000313" key="7">
    <source>
        <dbReference type="EMBL" id="EQM62603.1"/>
    </source>
</evidence>
<name>A0ABP2XDQ2_9CHLA</name>
<evidence type="ECO:0000313" key="8">
    <source>
        <dbReference type="Proteomes" id="UP000016064"/>
    </source>
</evidence>
<comment type="subcellular location">
    <subcellularLocation>
        <location evidence="1">Membrane</location>
        <topology evidence="1">Multi-pass membrane protein</topology>
    </subcellularLocation>
</comment>
<dbReference type="PRINTS" id="PR00176">
    <property type="entry name" value="NANEUSMPORT"/>
</dbReference>
<dbReference type="PANTHER" id="PTHR42948">
    <property type="entry name" value="TRANSPORTER"/>
    <property type="match status" value="1"/>
</dbReference>
<organism evidence="7 8">
    <name type="scientific">Chlamydia ibidis 10-1398/6</name>
    <dbReference type="NCBI Taxonomy" id="1046581"/>
    <lineage>
        <taxon>Bacteria</taxon>
        <taxon>Pseudomonadati</taxon>
        <taxon>Chlamydiota</taxon>
        <taxon>Chlamydiia</taxon>
        <taxon>Chlamydiales</taxon>
        <taxon>Chlamydiaceae</taxon>
        <taxon>Chlamydia/Chlamydophila group</taxon>
        <taxon>Chlamydia</taxon>
    </lineage>
</organism>
<feature type="transmembrane region" description="Helical" evidence="6">
    <location>
        <begin position="138"/>
        <end position="156"/>
    </location>
</feature>
<dbReference type="RefSeq" id="WP_020370116.1">
    <property type="nucleotide sequence ID" value="NZ_APJW01000002.1"/>
</dbReference>
<evidence type="ECO:0000256" key="3">
    <source>
        <dbReference type="ARBA" id="ARBA00022692"/>
    </source>
</evidence>
<feature type="transmembrane region" description="Helical" evidence="6">
    <location>
        <begin position="353"/>
        <end position="374"/>
    </location>
</feature>
<protein>
    <submittedName>
        <fullName evidence="7">Neurotransmitter symporter family protein</fullName>
    </submittedName>
</protein>
<feature type="transmembrane region" description="Helical" evidence="6">
    <location>
        <begin position="424"/>
        <end position="442"/>
    </location>
</feature>
<dbReference type="PANTHER" id="PTHR42948:SF1">
    <property type="entry name" value="TRANSPORTER"/>
    <property type="match status" value="1"/>
</dbReference>
<keyword evidence="5 6" id="KW-0472">Membrane</keyword>
<accession>A0ABP2XDQ2</accession>
<feature type="transmembrane region" description="Helical" evidence="6">
    <location>
        <begin position="43"/>
        <end position="65"/>
    </location>
</feature>
<dbReference type="SUPFAM" id="SSF161070">
    <property type="entry name" value="SNF-like"/>
    <property type="match status" value="1"/>
</dbReference>
<dbReference type="Pfam" id="PF00209">
    <property type="entry name" value="SNF"/>
    <property type="match status" value="2"/>
</dbReference>
<dbReference type="InterPro" id="IPR037272">
    <property type="entry name" value="SNS_sf"/>
</dbReference>
<proteinExistence type="predicted"/>
<feature type="transmembrane region" description="Helical" evidence="6">
    <location>
        <begin position="284"/>
        <end position="301"/>
    </location>
</feature>
<evidence type="ECO:0000256" key="2">
    <source>
        <dbReference type="ARBA" id="ARBA00022448"/>
    </source>
</evidence>
<evidence type="ECO:0000256" key="1">
    <source>
        <dbReference type="ARBA" id="ARBA00004141"/>
    </source>
</evidence>